<dbReference type="PANTHER" id="PTHR43625:SF40">
    <property type="entry name" value="ALDO-KETO REDUCTASE YAKC [NADP(+)]"/>
    <property type="match status" value="1"/>
</dbReference>
<dbReference type="InterPro" id="IPR050791">
    <property type="entry name" value="Aldo-Keto_reductase"/>
</dbReference>
<dbReference type="OMA" id="FIPWFPV"/>
<dbReference type="HOGENOM" id="CLU_023205_2_1_1"/>
<dbReference type="GeneID" id="7047829"/>
<dbReference type="PRINTS" id="PR00069">
    <property type="entry name" value="ALDKETRDTASE"/>
</dbReference>
<keyword evidence="1" id="KW-0560">Oxidoreductase</keyword>
<accession>B6JV40</accession>
<dbReference type="OrthoDB" id="48988at2759"/>
<dbReference type="SUPFAM" id="SSF51430">
    <property type="entry name" value="NAD(P)-linked oxidoreductase"/>
    <property type="match status" value="1"/>
</dbReference>
<dbReference type="GO" id="GO:0016491">
    <property type="term" value="F:oxidoreductase activity"/>
    <property type="evidence" value="ECO:0007669"/>
    <property type="project" value="UniProtKB-KW"/>
</dbReference>
<dbReference type="eggNOG" id="KOG1575">
    <property type="taxonomic scope" value="Eukaryota"/>
</dbReference>
<name>B6JV40_SCHJY</name>
<evidence type="ECO:0000313" key="3">
    <source>
        <dbReference type="EMBL" id="EEB05241.1"/>
    </source>
</evidence>
<evidence type="ECO:0000256" key="1">
    <source>
        <dbReference type="ARBA" id="ARBA00023002"/>
    </source>
</evidence>
<dbReference type="InterPro" id="IPR036812">
    <property type="entry name" value="NAD(P)_OxRdtase_dom_sf"/>
</dbReference>
<dbReference type="AlphaFoldDB" id="B6JV40"/>
<dbReference type="Pfam" id="PF00248">
    <property type="entry name" value="Aldo_ket_red"/>
    <property type="match status" value="1"/>
</dbReference>
<dbReference type="InterPro" id="IPR023210">
    <property type="entry name" value="NADP_OxRdtase_dom"/>
</dbReference>
<dbReference type="InterPro" id="IPR020471">
    <property type="entry name" value="AKR"/>
</dbReference>
<sequence length="296" mass="32881">MQKISAALAGTIKLADEYEINRIGYGALRVTGPKLWDEPEDKEGALRTLRGVPNLGINFIDTADSYGPETSENMIREALYPYEGILVATKGGVVRPSPDGWEPVGRPEYLRQCVLMSLRRLGLKQLPLWQLHRIDPKVPREEQFQVIQDMQKEGLIKHVGLSNVSVEDIQAAEKYFKVVSVQNLFNLVNREAEDVLNYCEKKGIVFIPWCPLAAGDLCKSGSILDVAAKELKCSPSDVCLAWLLQRSPVILPIPGTSKLQHLEENVAAARIKLSPELFQKLDEAGKKTYEASKASA</sequence>
<dbReference type="EMBL" id="KE651166">
    <property type="protein sequence ID" value="EEB05241.1"/>
    <property type="molecule type" value="Genomic_DNA"/>
</dbReference>
<feature type="domain" description="NADP-dependent oxidoreductase" evidence="2">
    <location>
        <begin position="22"/>
        <end position="284"/>
    </location>
</feature>
<proteinExistence type="predicted"/>
<protein>
    <recommendedName>
        <fullName evidence="2">NADP-dependent oxidoreductase domain-containing protein</fullName>
    </recommendedName>
</protein>
<keyword evidence="4" id="KW-1185">Reference proteome</keyword>
<dbReference type="STRING" id="402676.B6JV40"/>
<dbReference type="JaponicusDB" id="SJAG_00242"/>
<dbReference type="RefSeq" id="XP_002171534.1">
    <property type="nucleotide sequence ID" value="XM_002171498.2"/>
</dbReference>
<dbReference type="PANTHER" id="PTHR43625">
    <property type="entry name" value="AFLATOXIN B1 ALDEHYDE REDUCTASE"/>
    <property type="match status" value="1"/>
</dbReference>
<dbReference type="Proteomes" id="UP000001744">
    <property type="component" value="Unassembled WGS sequence"/>
</dbReference>
<evidence type="ECO:0000313" key="4">
    <source>
        <dbReference type="Proteomes" id="UP000001744"/>
    </source>
</evidence>
<evidence type="ECO:0000259" key="2">
    <source>
        <dbReference type="Pfam" id="PF00248"/>
    </source>
</evidence>
<reference evidence="3 4" key="1">
    <citation type="journal article" date="2011" name="Science">
        <title>Comparative functional genomics of the fission yeasts.</title>
        <authorList>
            <person name="Rhind N."/>
            <person name="Chen Z."/>
            <person name="Yassour M."/>
            <person name="Thompson D.A."/>
            <person name="Haas B.J."/>
            <person name="Habib N."/>
            <person name="Wapinski I."/>
            <person name="Roy S."/>
            <person name="Lin M.F."/>
            <person name="Heiman D.I."/>
            <person name="Young S.K."/>
            <person name="Furuya K."/>
            <person name="Guo Y."/>
            <person name="Pidoux A."/>
            <person name="Chen H.M."/>
            <person name="Robbertse B."/>
            <person name="Goldberg J.M."/>
            <person name="Aoki K."/>
            <person name="Bayne E.H."/>
            <person name="Berlin A.M."/>
            <person name="Desjardins C.A."/>
            <person name="Dobbs E."/>
            <person name="Dukaj L."/>
            <person name="Fan L."/>
            <person name="FitzGerald M.G."/>
            <person name="French C."/>
            <person name="Gujja S."/>
            <person name="Hansen K."/>
            <person name="Keifenheim D."/>
            <person name="Levin J.Z."/>
            <person name="Mosher R.A."/>
            <person name="Mueller C.A."/>
            <person name="Pfiffner J."/>
            <person name="Priest M."/>
            <person name="Russ C."/>
            <person name="Smialowska A."/>
            <person name="Swoboda P."/>
            <person name="Sykes S.M."/>
            <person name="Vaughn M."/>
            <person name="Vengrova S."/>
            <person name="Yoder R."/>
            <person name="Zeng Q."/>
            <person name="Allshire R."/>
            <person name="Baulcombe D."/>
            <person name="Birren B.W."/>
            <person name="Brown W."/>
            <person name="Ekwall K."/>
            <person name="Kellis M."/>
            <person name="Leatherwood J."/>
            <person name="Levin H."/>
            <person name="Margalit H."/>
            <person name="Martienssen R."/>
            <person name="Nieduszynski C.A."/>
            <person name="Spatafora J.W."/>
            <person name="Friedman N."/>
            <person name="Dalgaard J.Z."/>
            <person name="Baumann P."/>
            <person name="Niki H."/>
            <person name="Regev A."/>
            <person name="Nusbaum C."/>
        </authorList>
    </citation>
    <scope>NUCLEOTIDE SEQUENCE [LARGE SCALE GENOMIC DNA]</scope>
    <source>
        <strain evidence="4">yFS275 / FY16936</strain>
    </source>
</reference>
<dbReference type="CDD" id="cd19088">
    <property type="entry name" value="AKR_AKR13B1"/>
    <property type="match status" value="1"/>
</dbReference>
<dbReference type="VEuPathDB" id="FungiDB:SJAG_00242"/>
<gene>
    <name evidence="3" type="ORF">SJAG_00242</name>
</gene>
<dbReference type="GO" id="GO:0005737">
    <property type="term" value="C:cytoplasm"/>
    <property type="evidence" value="ECO:0000318"/>
    <property type="project" value="GO_Central"/>
</dbReference>
<dbReference type="Gene3D" id="3.20.20.100">
    <property type="entry name" value="NADP-dependent oxidoreductase domain"/>
    <property type="match status" value="1"/>
</dbReference>
<organism evidence="3 4">
    <name type="scientific">Schizosaccharomyces japonicus (strain yFS275 / FY16936)</name>
    <name type="common">Fission yeast</name>
    <dbReference type="NCBI Taxonomy" id="402676"/>
    <lineage>
        <taxon>Eukaryota</taxon>
        <taxon>Fungi</taxon>
        <taxon>Dikarya</taxon>
        <taxon>Ascomycota</taxon>
        <taxon>Taphrinomycotina</taxon>
        <taxon>Schizosaccharomycetes</taxon>
        <taxon>Schizosaccharomycetales</taxon>
        <taxon>Schizosaccharomycetaceae</taxon>
        <taxon>Schizosaccharomyces</taxon>
    </lineage>
</organism>